<sequence length="363" mass="40920">MKQVPLVIAIKSSERGIDDGEIICRVIQLLPKPRVKEAVLDFENESETPFTPAGLVSSYMDVSSTGHKQCCVVRKTTLDSIGFHRRRRHQLIHPLTPCTAVLVNRHIVPMFPRLQRKASTPGVDGLRGPHLDCQPPPISIELVRLLANDQDHYEAANDDMADKEQEEVESAEQIQENDDPYNLLALKDRQDGSCRMRVLADRMTLESSSTEGFSCGPNKGDENLVWRLSSVEYDYEWLSLRRTDVDQARPTIYRCHNGIGDAGYIRQFKREAMVSLASHTTLVCFLDDPKSLESCMKSVDFYEMGAILTLLRGFEAARVKVTCYKGLVRPHFEYSAIVWDPYTTKRDTDGGGRLAQGCPCDPE</sequence>
<evidence type="ECO:0000313" key="1">
    <source>
        <dbReference type="EMBL" id="CAH1264051.1"/>
    </source>
</evidence>
<dbReference type="AlphaFoldDB" id="A0A8J9ZUV7"/>
<keyword evidence="2" id="KW-1185">Reference proteome</keyword>
<gene>
    <name evidence="1" type="primary">Hypp2825</name>
    <name evidence="1" type="ORF">BLAG_LOCUS18545</name>
</gene>
<protein>
    <submittedName>
        <fullName evidence="1">Hypp2825 protein</fullName>
    </submittedName>
</protein>
<proteinExistence type="predicted"/>
<organism evidence="1 2">
    <name type="scientific">Branchiostoma lanceolatum</name>
    <name type="common">Common lancelet</name>
    <name type="synonym">Amphioxus lanceolatum</name>
    <dbReference type="NCBI Taxonomy" id="7740"/>
    <lineage>
        <taxon>Eukaryota</taxon>
        <taxon>Metazoa</taxon>
        <taxon>Chordata</taxon>
        <taxon>Cephalochordata</taxon>
        <taxon>Leptocardii</taxon>
        <taxon>Amphioxiformes</taxon>
        <taxon>Branchiostomatidae</taxon>
        <taxon>Branchiostoma</taxon>
    </lineage>
</organism>
<dbReference type="EMBL" id="OV696689">
    <property type="protein sequence ID" value="CAH1264051.1"/>
    <property type="molecule type" value="Genomic_DNA"/>
</dbReference>
<accession>A0A8J9ZUV7</accession>
<dbReference type="Proteomes" id="UP000838412">
    <property type="component" value="Chromosome 4"/>
</dbReference>
<name>A0A8J9ZUV7_BRALA</name>
<evidence type="ECO:0000313" key="2">
    <source>
        <dbReference type="Proteomes" id="UP000838412"/>
    </source>
</evidence>
<reference evidence="1" key="1">
    <citation type="submission" date="2022-01" db="EMBL/GenBank/DDBJ databases">
        <authorList>
            <person name="Braso-Vives M."/>
        </authorList>
    </citation>
    <scope>NUCLEOTIDE SEQUENCE</scope>
</reference>